<organism evidence="2 4">
    <name type="scientific">Rotaria socialis</name>
    <dbReference type="NCBI Taxonomy" id="392032"/>
    <lineage>
        <taxon>Eukaryota</taxon>
        <taxon>Metazoa</taxon>
        <taxon>Spiralia</taxon>
        <taxon>Gnathifera</taxon>
        <taxon>Rotifera</taxon>
        <taxon>Eurotatoria</taxon>
        <taxon>Bdelloidea</taxon>
        <taxon>Philodinida</taxon>
        <taxon>Philodinidae</taxon>
        <taxon>Rotaria</taxon>
    </lineage>
</organism>
<dbReference type="EMBL" id="CAJNYT010004314">
    <property type="protein sequence ID" value="CAF3653140.1"/>
    <property type="molecule type" value="Genomic_DNA"/>
</dbReference>
<dbReference type="EMBL" id="CAJOBR010000355">
    <property type="protein sequence ID" value="CAF4499653.1"/>
    <property type="molecule type" value="Genomic_DNA"/>
</dbReference>
<name>A0A818R8M5_9BILA</name>
<evidence type="ECO:0000313" key="2">
    <source>
        <dbReference type="EMBL" id="CAF3653140.1"/>
    </source>
</evidence>
<sequence length="120" mass="13590">MDHWIASGIEEDIDLGLEKQQTLNKKRNDGRKQNSNIGDRMDLSDYCNLSDDCRRGIRDNESMVSDASISQHAQKIPQATSLSSSLIYDTTSFMQLNYEQSNDDDTDDDVEAVQKQQQVA</sequence>
<dbReference type="AlphaFoldDB" id="A0A818R8M5"/>
<reference evidence="2" key="1">
    <citation type="submission" date="2021-02" db="EMBL/GenBank/DDBJ databases">
        <authorList>
            <person name="Nowell W R."/>
        </authorList>
    </citation>
    <scope>NUCLEOTIDE SEQUENCE</scope>
</reference>
<evidence type="ECO:0000313" key="4">
    <source>
        <dbReference type="Proteomes" id="UP000663872"/>
    </source>
</evidence>
<protein>
    <submittedName>
        <fullName evidence="2">Uncharacterized protein</fullName>
    </submittedName>
</protein>
<feature type="region of interest" description="Disordered" evidence="1">
    <location>
        <begin position="99"/>
        <end position="120"/>
    </location>
</feature>
<comment type="caution">
    <text evidence="2">The sequence shown here is derived from an EMBL/GenBank/DDBJ whole genome shotgun (WGS) entry which is preliminary data.</text>
</comment>
<gene>
    <name evidence="2" type="ORF">GRG538_LOCUS25314</name>
    <name evidence="3" type="ORF">QYT958_LOCUS4575</name>
</gene>
<dbReference type="Proteomes" id="UP000663872">
    <property type="component" value="Unassembled WGS sequence"/>
</dbReference>
<accession>A0A818R8M5</accession>
<evidence type="ECO:0000313" key="3">
    <source>
        <dbReference type="EMBL" id="CAF4499653.1"/>
    </source>
</evidence>
<proteinExistence type="predicted"/>
<feature type="compositionally biased region" description="Acidic residues" evidence="1">
    <location>
        <begin position="101"/>
        <end position="111"/>
    </location>
</feature>
<evidence type="ECO:0000256" key="1">
    <source>
        <dbReference type="SAM" id="MobiDB-lite"/>
    </source>
</evidence>
<dbReference type="Proteomes" id="UP000663848">
    <property type="component" value="Unassembled WGS sequence"/>
</dbReference>